<dbReference type="Proteomes" id="UP000037510">
    <property type="component" value="Unassembled WGS sequence"/>
</dbReference>
<sequence length="129" mass="14956">MEYIYTGEATVPCDCLAAFGEAAKSLHIKGLENIVSITEDMILNRYLYNLNSTTSRTGLRRWRCVDYRNNKSNVHCHTFHDKKILAKLEKKAVFSAIDEVEAYKEKEREIEQASQITVEEEIYSIDKME</sequence>
<organism evidence="1 2">
    <name type="scientific">Operophtera brumata</name>
    <name type="common">Winter moth</name>
    <name type="synonym">Phalaena brumata</name>
    <dbReference type="NCBI Taxonomy" id="104452"/>
    <lineage>
        <taxon>Eukaryota</taxon>
        <taxon>Metazoa</taxon>
        <taxon>Ecdysozoa</taxon>
        <taxon>Arthropoda</taxon>
        <taxon>Hexapoda</taxon>
        <taxon>Insecta</taxon>
        <taxon>Pterygota</taxon>
        <taxon>Neoptera</taxon>
        <taxon>Endopterygota</taxon>
        <taxon>Lepidoptera</taxon>
        <taxon>Glossata</taxon>
        <taxon>Ditrysia</taxon>
        <taxon>Geometroidea</taxon>
        <taxon>Geometridae</taxon>
        <taxon>Larentiinae</taxon>
        <taxon>Operophtera</taxon>
    </lineage>
</organism>
<accession>A0A0L7KZX1</accession>
<dbReference type="AlphaFoldDB" id="A0A0L7KZX1"/>
<keyword evidence="2" id="KW-1185">Reference proteome</keyword>
<comment type="caution">
    <text evidence="1">The sequence shown here is derived from an EMBL/GenBank/DDBJ whole genome shotgun (WGS) entry which is preliminary data.</text>
</comment>
<dbReference type="Gene3D" id="2.20.25.240">
    <property type="match status" value="1"/>
</dbReference>
<protein>
    <submittedName>
        <fullName evidence="1">Modifier of mdg4</fullName>
    </submittedName>
</protein>
<proteinExistence type="predicted"/>
<reference evidence="1 2" key="1">
    <citation type="journal article" date="2015" name="Genome Biol. Evol.">
        <title>The genome of winter moth (Operophtera brumata) provides a genomic perspective on sexual dimorphism and phenology.</title>
        <authorList>
            <person name="Derks M.F."/>
            <person name="Smit S."/>
            <person name="Salis L."/>
            <person name="Schijlen E."/>
            <person name="Bossers A."/>
            <person name="Mateman C."/>
            <person name="Pijl A.S."/>
            <person name="de Ridder D."/>
            <person name="Groenen M.A."/>
            <person name="Visser M.E."/>
            <person name="Megens H.J."/>
        </authorList>
    </citation>
    <scope>NUCLEOTIDE SEQUENCE [LARGE SCALE GENOMIC DNA]</scope>
    <source>
        <strain evidence="1">WM2013NL</strain>
        <tissue evidence="1">Head and thorax</tissue>
    </source>
</reference>
<gene>
    <name evidence="1" type="ORF">OBRU01_17804</name>
</gene>
<name>A0A0L7KZX1_OPEBR</name>
<evidence type="ECO:0000313" key="2">
    <source>
        <dbReference type="Proteomes" id="UP000037510"/>
    </source>
</evidence>
<dbReference type="EMBL" id="JTDY01003965">
    <property type="protein sequence ID" value="KOB68767.1"/>
    <property type="molecule type" value="Genomic_DNA"/>
</dbReference>
<evidence type="ECO:0000313" key="1">
    <source>
        <dbReference type="EMBL" id="KOB68767.1"/>
    </source>
</evidence>